<dbReference type="Proteomes" id="UP001251528">
    <property type="component" value="Unassembled WGS sequence"/>
</dbReference>
<feature type="chain" id="PRO_5042549297" evidence="1">
    <location>
        <begin position="18"/>
        <end position="210"/>
    </location>
</feature>
<sequence>MARSLALLAALAGAAIAAETTTINMIVMGDKSPFVGSVIKADSSATTVHVQCPKNTPSESCGLPPDGATITQGASTWQWNWGFSDSVLGVFTQNANCKLEPAKDLASCTVVKTSASVTQSTQTVESGYSSIMYPVTITDGADKLSAAPGAGATNTIAVSPTASVTSGSGGASKTSAGAAATSTNAAAGPMVTRNAVLAGVAAAVGGVLAL</sequence>
<proteinExistence type="predicted"/>
<dbReference type="PANTHER" id="PTHR40640">
    <property type="entry name" value="ANCHORED GLYCOPROTEIN, PUTATIVE (AFU_ORTHOLOGUE AFUA_8G04860)-RELATED"/>
    <property type="match status" value="1"/>
</dbReference>
<comment type="caution">
    <text evidence="2">The sequence shown here is derived from an EMBL/GenBank/DDBJ whole genome shotgun (WGS) entry which is preliminary data.</text>
</comment>
<dbReference type="AlphaFoldDB" id="A0AAJ0G0I2"/>
<name>A0AAJ0G0I2_9HYPO</name>
<protein>
    <submittedName>
        <fullName evidence="2">Uncharacterized protein</fullName>
    </submittedName>
</protein>
<reference evidence="2" key="1">
    <citation type="submission" date="2023-06" db="EMBL/GenBank/DDBJ databases">
        <title>Conoideocrella luteorostrata (Hypocreales: Clavicipitaceae), a potential biocontrol fungus for elongate hemlock scale in United States Christmas tree production areas.</title>
        <authorList>
            <person name="Barrett H."/>
            <person name="Lovett B."/>
            <person name="Macias A.M."/>
            <person name="Stajich J.E."/>
            <person name="Kasson M.T."/>
        </authorList>
    </citation>
    <scope>NUCLEOTIDE SEQUENCE</scope>
    <source>
        <strain evidence="2">ARSEF 14590</strain>
    </source>
</reference>
<evidence type="ECO:0000313" key="3">
    <source>
        <dbReference type="Proteomes" id="UP001251528"/>
    </source>
</evidence>
<evidence type="ECO:0000313" key="2">
    <source>
        <dbReference type="EMBL" id="KAK2606125.1"/>
    </source>
</evidence>
<organism evidence="2 3">
    <name type="scientific">Conoideocrella luteorostrata</name>
    <dbReference type="NCBI Taxonomy" id="1105319"/>
    <lineage>
        <taxon>Eukaryota</taxon>
        <taxon>Fungi</taxon>
        <taxon>Dikarya</taxon>
        <taxon>Ascomycota</taxon>
        <taxon>Pezizomycotina</taxon>
        <taxon>Sordariomycetes</taxon>
        <taxon>Hypocreomycetidae</taxon>
        <taxon>Hypocreales</taxon>
        <taxon>Clavicipitaceae</taxon>
        <taxon>Conoideocrella</taxon>
    </lineage>
</organism>
<gene>
    <name evidence="2" type="ORF">QQS21_003520</name>
</gene>
<accession>A0AAJ0G0I2</accession>
<keyword evidence="1" id="KW-0732">Signal</keyword>
<dbReference type="EMBL" id="JASWJB010000046">
    <property type="protein sequence ID" value="KAK2606125.1"/>
    <property type="molecule type" value="Genomic_DNA"/>
</dbReference>
<evidence type="ECO:0000256" key="1">
    <source>
        <dbReference type="SAM" id="SignalP"/>
    </source>
</evidence>
<keyword evidence="3" id="KW-1185">Reference proteome</keyword>
<feature type="signal peptide" evidence="1">
    <location>
        <begin position="1"/>
        <end position="17"/>
    </location>
</feature>
<dbReference type="PANTHER" id="PTHR40640:SF1">
    <property type="entry name" value="ANCHORED GLYCOPROTEIN, PUTATIVE (AFU_ORTHOLOGUE AFUA_8G04860)-RELATED"/>
    <property type="match status" value="1"/>
</dbReference>